<comment type="function">
    <text evidence="6">Involved in nucleolar processing of pre-18S ribosomal RNA. Has a role in the nuclear export of 40S pre-ribosomal subunit to the cytoplasm.</text>
</comment>
<keyword evidence="4" id="KW-0698">rRNA processing</keyword>
<evidence type="ECO:0000256" key="5">
    <source>
        <dbReference type="ARBA" id="ARBA00023242"/>
    </source>
</evidence>
<dbReference type="Pfam" id="PF04147">
    <property type="entry name" value="Nop14"/>
    <property type="match status" value="2"/>
</dbReference>
<sequence length="808" mass="94624">MKKKTADRKRFSRQLKDCPIDRPFEVKKTKNKRHILGTKTKNGRFAGYTNSKLALKRKDRLNTMIEQRTKRNKIVDHRLGEYDQSLSAEDKMIQRFAVEKKKHHEKAEAYQLEDYQLTHLGQSLAEVENFQEDEKFSSDEDNDNAQDDSDLYFGGFLKKKSESQSESTNQYERKREKERTENMMLNIDEEWKEMMPVLIQSSINAANTTRQENKVDSYDKSVRELAFDLKAKATSRLKSEEELIKEEKEKLEQLEADRLRRMKGLPDTSEKRPKHLSADAMETNIEEIRDKRIALRYMDGKAVIPEGYTEEELLPRSKATTVDDNELSDQEDVSDDDNDQNSDEAESAEEEGSEEEEEDLEEEEEISEEDSDSLEDLNSDEDVNSPQESENEDSAEEMNKQEEKNTVSLEMKAAAEELPYQFKAPASYNEFKSLVTKRSLQDQLTIIDRLRTHYHISLDSKNRGKLEVLLDCLLHHLENITQEFTEQMLNSNVLDGLIKHIFSLAQVSPQYTANCCLLFLNKYVNETKKKGKAAFPGIHQLIFFRVMAIIFPTTDYHHCISTPTMLYMGKLLIESNVESLTDITKGLFICNNILDYVSKSKRFVPEVVIFLTDIISAFSTFKDRKYENLLHIENLERLSLLALAIDLLDQFAKLYANAVAFPEIYHRTSEILNCIDIEGYPAEIKANYESIQMKISSSISEPRNYLILQKRKPQPLKLLEPRFEDRTQTNSERSYGNKKHLEKMKDRRQNKRDQKRLTRELRRDSRYVAMKQREDRRMRDTERKRKVKEIEHLLSNQQAEMKAYKKRK</sequence>
<dbReference type="OrthoDB" id="441771at2759"/>
<comment type="similarity">
    <text evidence="2">Belongs to the NOP14 family.</text>
</comment>
<dbReference type="PANTHER" id="PTHR23183:SF0">
    <property type="entry name" value="NUCLEOLAR PROTEIN 14"/>
    <property type="match status" value="1"/>
</dbReference>
<keyword evidence="5" id="KW-0539">Nucleus</keyword>
<dbReference type="PhylomeDB" id="B3S374"/>
<dbReference type="KEGG" id="tad:TRIADDRAFT_58621"/>
<feature type="region of interest" description="Disordered" evidence="7">
    <location>
        <begin position="722"/>
        <end position="808"/>
    </location>
</feature>
<keyword evidence="3" id="KW-0690">Ribosome biogenesis</keyword>
<dbReference type="HOGENOM" id="CLU_008874_0_0_1"/>
<dbReference type="STRING" id="10228.B3S374"/>
<feature type="region of interest" description="Disordered" evidence="7">
    <location>
        <begin position="255"/>
        <end position="281"/>
    </location>
</feature>
<dbReference type="GO" id="GO:0005730">
    <property type="term" value="C:nucleolus"/>
    <property type="evidence" value="ECO:0000318"/>
    <property type="project" value="GO_Central"/>
</dbReference>
<dbReference type="GO" id="GO:0030692">
    <property type="term" value="C:Noc4p-Nop14p complex"/>
    <property type="evidence" value="ECO:0000318"/>
    <property type="project" value="GO_Central"/>
</dbReference>
<dbReference type="CTD" id="6755818"/>
<evidence type="ECO:0000256" key="6">
    <source>
        <dbReference type="ARBA" id="ARBA00024695"/>
    </source>
</evidence>
<evidence type="ECO:0000313" key="8">
    <source>
        <dbReference type="EMBL" id="EDV22739.1"/>
    </source>
</evidence>
<dbReference type="InParanoid" id="B3S374"/>
<evidence type="ECO:0000256" key="4">
    <source>
        <dbReference type="ARBA" id="ARBA00022552"/>
    </source>
</evidence>
<feature type="region of interest" description="Disordered" evidence="7">
    <location>
        <begin position="306"/>
        <end position="405"/>
    </location>
</feature>
<dbReference type="GO" id="GO:0030490">
    <property type="term" value="P:maturation of SSU-rRNA"/>
    <property type="evidence" value="ECO:0000318"/>
    <property type="project" value="GO_Central"/>
</dbReference>
<dbReference type="PANTHER" id="PTHR23183">
    <property type="entry name" value="NOP14"/>
    <property type="match status" value="1"/>
</dbReference>
<gene>
    <name evidence="8" type="ORF">TRIADDRAFT_58621</name>
</gene>
<evidence type="ECO:0000256" key="1">
    <source>
        <dbReference type="ARBA" id="ARBA00004604"/>
    </source>
</evidence>
<dbReference type="eggNOG" id="KOG2147">
    <property type="taxonomic scope" value="Eukaryota"/>
</dbReference>
<evidence type="ECO:0000256" key="2">
    <source>
        <dbReference type="ARBA" id="ARBA00007466"/>
    </source>
</evidence>
<organism evidence="8 9">
    <name type="scientific">Trichoplax adhaerens</name>
    <name type="common">Trichoplax reptans</name>
    <dbReference type="NCBI Taxonomy" id="10228"/>
    <lineage>
        <taxon>Eukaryota</taxon>
        <taxon>Metazoa</taxon>
        <taxon>Placozoa</taxon>
        <taxon>Uniplacotomia</taxon>
        <taxon>Trichoplacea</taxon>
        <taxon>Trichoplacidae</taxon>
        <taxon>Trichoplax</taxon>
    </lineage>
</organism>
<name>B3S374_TRIAD</name>
<dbReference type="AlphaFoldDB" id="B3S374"/>
<feature type="region of interest" description="Disordered" evidence="7">
    <location>
        <begin position="159"/>
        <end position="181"/>
    </location>
</feature>
<dbReference type="FunCoup" id="B3S374">
    <property type="interactions" value="2219"/>
</dbReference>
<accession>B3S374</accession>
<dbReference type="Proteomes" id="UP000009022">
    <property type="component" value="Unassembled WGS sequence"/>
</dbReference>
<evidence type="ECO:0000313" key="9">
    <source>
        <dbReference type="Proteomes" id="UP000009022"/>
    </source>
</evidence>
<dbReference type="InterPro" id="IPR007276">
    <property type="entry name" value="Nop14"/>
</dbReference>
<feature type="compositionally biased region" description="Basic and acidic residues" evidence="7">
    <location>
        <begin position="743"/>
        <end position="792"/>
    </location>
</feature>
<reference evidence="8 9" key="1">
    <citation type="journal article" date="2008" name="Nature">
        <title>The Trichoplax genome and the nature of placozoans.</title>
        <authorList>
            <person name="Srivastava M."/>
            <person name="Begovic E."/>
            <person name="Chapman J."/>
            <person name="Putnam N.H."/>
            <person name="Hellsten U."/>
            <person name="Kawashima T."/>
            <person name="Kuo A."/>
            <person name="Mitros T."/>
            <person name="Salamov A."/>
            <person name="Carpenter M.L."/>
            <person name="Signorovitch A.Y."/>
            <person name="Moreno M.A."/>
            <person name="Kamm K."/>
            <person name="Grimwood J."/>
            <person name="Schmutz J."/>
            <person name="Shapiro H."/>
            <person name="Grigoriev I.V."/>
            <person name="Buss L.W."/>
            <person name="Schierwater B."/>
            <person name="Dellaporta S.L."/>
            <person name="Rokhsar D.S."/>
        </authorList>
    </citation>
    <scope>NUCLEOTIDE SEQUENCE [LARGE SCALE GENOMIC DNA]</scope>
    <source>
        <strain evidence="8 9">Grell-BS-1999</strain>
    </source>
</reference>
<comment type="subcellular location">
    <subcellularLocation>
        <location evidence="1">Nucleus</location>
        <location evidence="1">Nucleolus</location>
    </subcellularLocation>
</comment>
<evidence type="ECO:0000256" key="7">
    <source>
        <dbReference type="SAM" id="MobiDB-lite"/>
    </source>
</evidence>
<evidence type="ECO:0000256" key="3">
    <source>
        <dbReference type="ARBA" id="ARBA00022517"/>
    </source>
</evidence>
<keyword evidence="9" id="KW-1185">Reference proteome</keyword>
<dbReference type="GO" id="GO:0032040">
    <property type="term" value="C:small-subunit processome"/>
    <property type="evidence" value="ECO:0000318"/>
    <property type="project" value="GO_Central"/>
</dbReference>
<evidence type="ECO:0008006" key="10">
    <source>
        <dbReference type="Google" id="ProtNLM"/>
    </source>
</evidence>
<proteinExistence type="inferred from homology"/>
<protein>
    <recommendedName>
        <fullName evidence="10">Nucleolar protein 14</fullName>
    </recommendedName>
</protein>
<dbReference type="GeneID" id="6755818"/>
<dbReference type="EMBL" id="DS985248">
    <property type="protein sequence ID" value="EDV22739.1"/>
    <property type="molecule type" value="Genomic_DNA"/>
</dbReference>
<dbReference type="OMA" id="KSCWPSL"/>
<dbReference type="RefSeq" id="XP_002114605.1">
    <property type="nucleotide sequence ID" value="XM_002114569.1"/>
</dbReference>
<feature type="compositionally biased region" description="Basic and acidic residues" evidence="7">
    <location>
        <begin position="171"/>
        <end position="181"/>
    </location>
</feature>
<feature type="compositionally biased region" description="Acidic residues" evidence="7">
    <location>
        <begin position="323"/>
        <end position="396"/>
    </location>
</feature>